<sequence length="219" mass="24107">MRAQPREGSVGRYVARKTGKGWTVAFGKLDGQGKAFLIAYEATQGAKPDEFTVEERLPATRDAGYYRDASRAIDAALAELAAHFDPPKRAYNVAVLPADGGKWWVYVVPAPTRAGAWPLGGDFRFRVSADGTKIEATRQLHKSIIEVEPPKDGGNERVGGIHTHVLDSIPEDTDVFHVLTRKPNVPELVVTPKFVYSVERDGSITFAGRAEEFSKRKEE</sequence>
<dbReference type="KEGG" id="agv:OJF2_30630"/>
<evidence type="ECO:0000313" key="2">
    <source>
        <dbReference type="Proteomes" id="UP000324233"/>
    </source>
</evidence>
<reference evidence="1 2" key="1">
    <citation type="submission" date="2019-08" db="EMBL/GenBank/DDBJ databases">
        <title>Deep-cultivation of Planctomycetes and their phenomic and genomic characterization uncovers novel biology.</title>
        <authorList>
            <person name="Wiegand S."/>
            <person name="Jogler M."/>
            <person name="Boedeker C."/>
            <person name="Pinto D."/>
            <person name="Vollmers J."/>
            <person name="Rivas-Marin E."/>
            <person name="Kohn T."/>
            <person name="Peeters S.H."/>
            <person name="Heuer A."/>
            <person name="Rast P."/>
            <person name="Oberbeckmann S."/>
            <person name="Bunk B."/>
            <person name="Jeske O."/>
            <person name="Meyerdierks A."/>
            <person name="Storesund J.E."/>
            <person name="Kallscheuer N."/>
            <person name="Luecker S."/>
            <person name="Lage O.M."/>
            <person name="Pohl T."/>
            <person name="Merkel B.J."/>
            <person name="Hornburger P."/>
            <person name="Mueller R.-W."/>
            <person name="Bruemmer F."/>
            <person name="Labrenz M."/>
            <person name="Spormann A.M."/>
            <person name="Op den Camp H."/>
            <person name="Overmann J."/>
            <person name="Amann R."/>
            <person name="Jetten M.S.M."/>
            <person name="Mascher T."/>
            <person name="Medema M.H."/>
            <person name="Devos D.P."/>
            <person name="Kaster A.-K."/>
            <person name="Ovreas L."/>
            <person name="Rohde M."/>
            <person name="Galperin M.Y."/>
            <person name="Jogler C."/>
        </authorList>
    </citation>
    <scope>NUCLEOTIDE SEQUENCE [LARGE SCALE GENOMIC DNA]</scope>
    <source>
        <strain evidence="1 2">OJF2</strain>
    </source>
</reference>
<dbReference type="RefSeq" id="WP_148594438.1">
    <property type="nucleotide sequence ID" value="NZ_CP042997.1"/>
</dbReference>
<gene>
    <name evidence="1" type="ORF">OJF2_30630</name>
</gene>
<accession>A0A5B9W1U8</accession>
<evidence type="ECO:0000313" key="1">
    <source>
        <dbReference type="EMBL" id="QEH34523.1"/>
    </source>
</evidence>
<protein>
    <submittedName>
        <fullName evidence="1">Uncharacterized protein</fullName>
    </submittedName>
</protein>
<organism evidence="1 2">
    <name type="scientific">Aquisphaera giovannonii</name>
    <dbReference type="NCBI Taxonomy" id="406548"/>
    <lineage>
        <taxon>Bacteria</taxon>
        <taxon>Pseudomonadati</taxon>
        <taxon>Planctomycetota</taxon>
        <taxon>Planctomycetia</taxon>
        <taxon>Isosphaerales</taxon>
        <taxon>Isosphaeraceae</taxon>
        <taxon>Aquisphaera</taxon>
    </lineage>
</organism>
<dbReference type="Proteomes" id="UP000324233">
    <property type="component" value="Chromosome"/>
</dbReference>
<name>A0A5B9W1U8_9BACT</name>
<dbReference type="OrthoDB" id="644481at2"/>
<dbReference type="EMBL" id="CP042997">
    <property type="protein sequence ID" value="QEH34523.1"/>
    <property type="molecule type" value="Genomic_DNA"/>
</dbReference>
<proteinExistence type="predicted"/>
<dbReference type="AlphaFoldDB" id="A0A5B9W1U8"/>
<keyword evidence="2" id="KW-1185">Reference proteome</keyword>